<evidence type="ECO:0000313" key="2">
    <source>
        <dbReference type="Proteomes" id="UP000226106"/>
    </source>
</evidence>
<evidence type="ECO:0000313" key="1">
    <source>
        <dbReference type="EMBL" id="PFT50743.1"/>
    </source>
</evidence>
<proteinExistence type="predicted"/>
<gene>
    <name evidence="1" type="ORF">COK72_01700</name>
</gene>
<dbReference type="AlphaFoldDB" id="A0A9X7ASB5"/>
<organism evidence="1 2">
    <name type="scientific">Bacillus thuringiensis</name>
    <dbReference type="NCBI Taxonomy" id="1428"/>
    <lineage>
        <taxon>Bacteria</taxon>
        <taxon>Bacillati</taxon>
        <taxon>Bacillota</taxon>
        <taxon>Bacilli</taxon>
        <taxon>Bacillales</taxon>
        <taxon>Bacillaceae</taxon>
        <taxon>Bacillus</taxon>
        <taxon>Bacillus cereus group</taxon>
    </lineage>
</organism>
<sequence length="80" mass="8888">MIKRDLHGKRIKKAQAKTQSAQEVFVKAIEDIDASDAHLDEVIKEAQAEIANLQSFVEDAKTSKAENDVLRKNIQGLVSI</sequence>
<dbReference type="Proteomes" id="UP000226106">
    <property type="component" value="Unassembled WGS sequence"/>
</dbReference>
<protein>
    <submittedName>
        <fullName evidence="1">Uncharacterized protein</fullName>
    </submittedName>
</protein>
<dbReference type="RefSeq" id="WP_098392928.1">
    <property type="nucleotide sequence ID" value="NZ_NTVZ01000052.1"/>
</dbReference>
<reference evidence="1 2" key="1">
    <citation type="submission" date="2017-09" db="EMBL/GenBank/DDBJ databases">
        <title>Large-scale bioinformatics analysis of Bacillus genomes uncovers conserved roles of natural products in bacterial physiology.</title>
        <authorList>
            <consortium name="Agbiome Team Llc"/>
            <person name="Bleich R.M."/>
            <person name="Grubbs K.J."/>
            <person name="Santa Maria K.C."/>
            <person name="Allen S.E."/>
            <person name="Farag S."/>
            <person name="Shank E.A."/>
            <person name="Bowers A."/>
        </authorList>
    </citation>
    <scope>NUCLEOTIDE SEQUENCE [LARGE SCALE GENOMIC DNA]</scope>
    <source>
        <strain evidence="1 2">AFS065400</strain>
    </source>
</reference>
<name>A0A9X7ASB5_BACTU</name>
<comment type="caution">
    <text evidence="1">The sequence shown here is derived from an EMBL/GenBank/DDBJ whole genome shotgun (WGS) entry which is preliminary data.</text>
</comment>
<dbReference type="EMBL" id="NVCO01000007">
    <property type="protein sequence ID" value="PFT50743.1"/>
    <property type="molecule type" value="Genomic_DNA"/>
</dbReference>
<accession>A0A9X7ASB5</accession>